<proteinExistence type="inferred from homology"/>
<dbReference type="Proteomes" id="UP000272464">
    <property type="component" value="Unassembled WGS sequence"/>
</dbReference>
<dbReference type="AlphaFoldDB" id="A0A3S1BAL2"/>
<dbReference type="Pfam" id="PF02615">
    <property type="entry name" value="Ldh_2"/>
    <property type="match status" value="1"/>
</dbReference>
<dbReference type="PANTHER" id="PTHR11091">
    <property type="entry name" value="OXIDOREDUCTASE-RELATED"/>
    <property type="match status" value="1"/>
</dbReference>
<sequence>MGGGPVGYVTVKIDQLRRIGVQALVNNGLSEEEASYTFEDYLEAELRGRQSHGLSFIKSLFTRLETRGRYEVVRFENSYLHIQGNSDLGHVVARKAIDMALEKLPVSKSITIGISDVYRFNSTGLIAKYAAEKGAIAIVSAYGGNLVMAPVGALEKVVNNTPLGIAIPYTDPMFLLDMSMSTKAWGHITLARKNGEEEVPSDWGTDADGIPTTEPAEIKTLTPFGKYKGFALALALEILSGALVRVPIGNLGEDARRGIVIHLIDPTIFGHTVESFAEQVKVFLKGIQEVPTNDPSVEIFYPGQRSYESYKRQIEANEMEIHESILRFLQNQ</sequence>
<dbReference type="Gene3D" id="3.30.1370.60">
    <property type="entry name" value="Hypothetical oxidoreductase yiak, domain 2"/>
    <property type="match status" value="1"/>
</dbReference>
<comment type="caution">
    <text evidence="3">The sequence shown here is derived from an EMBL/GenBank/DDBJ whole genome shotgun (WGS) entry which is preliminary data.</text>
</comment>
<keyword evidence="4" id="KW-1185">Reference proteome</keyword>
<dbReference type="EMBL" id="RZNX01000001">
    <property type="protein sequence ID" value="RUT35775.1"/>
    <property type="molecule type" value="Genomic_DNA"/>
</dbReference>
<evidence type="ECO:0000313" key="3">
    <source>
        <dbReference type="EMBL" id="RUT35775.1"/>
    </source>
</evidence>
<dbReference type="SUPFAM" id="SSF89733">
    <property type="entry name" value="L-sulfolactate dehydrogenase-like"/>
    <property type="match status" value="1"/>
</dbReference>
<dbReference type="Gene3D" id="1.10.1530.10">
    <property type="match status" value="1"/>
</dbReference>
<evidence type="ECO:0000256" key="2">
    <source>
        <dbReference type="ARBA" id="ARBA00023002"/>
    </source>
</evidence>
<dbReference type="InterPro" id="IPR043144">
    <property type="entry name" value="Mal/L-sulf/L-lact_DH-like_ah"/>
</dbReference>
<dbReference type="InterPro" id="IPR043143">
    <property type="entry name" value="Mal/L-sulf/L-lact_DH-like_NADP"/>
</dbReference>
<dbReference type="InterPro" id="IPR003767">
    <property type="entry name" value="Malate/L-lactate_DH-like"/>
</dbReference>
<dbReference type="PANTHER" id="PTHR11091:SF0">
    <property type="entry name" value="MALATE DEHYDROGENASE"/>
    <property type="match status" value="1"/>
</dbReference>
<protein>
    <recommendedName>
        <fullName evidence="5">Ldh family oxidoreductase</fullName>
    </recommendedName>
</protein>
<evidence type="ECO:0008006" key="5">
    <source>
        <dbReference type="Google" id="ProtNLM"/>
    </source>
</evidence>
<keyword evidence="2" id="KW-0560">Oxidoreductase</keyword>
<dbReference type="GO" id="GO:0016491">
    <property type="term" value="F:oxidoreductase activity"/>
    <property type="evidence" value="ECO:0007669"/>
    <property type="project" value="UniProtKB-KW"/>
</dbReference>
<gene>
    <name evidence="3" type="ORF">EJP77_01800</name>
</gene>
<evidence type="ECO:0000313" key="4">
    <source>
        <dbReference type="Proteomes" id="UP000272464"/>
    </source>
</evidence>
<dbReference type="InterPro" id="IPR036111">
    <property type="entry name" value="Mal/L-sulfo/L-lacto_DH-like_sf"/>
</dbReference>
<evidence type="ECO:0000256" key="1">
    <source>
        <dbReference type="ARBA" id="ARBA00006056"/>
    </source>
</evidence>
<accession>A0A3S1BAL2</accession>
<reference evidence="3 4" key="1">
    <citation type="submission" date="2018-12" db="EMBL/GenBank/DDBJ databases">
        <authorList>
            <person name="Sun L."/>
            <person name="Chen Z."/>
        </authorList>
    </citation>
    <scope>NUCLEOTIDE SEQUENCE [LARGE SCALE GENOMIC DNA]</scope>
    <source>
        <strain evidence="3 4">3-5-3</strain>
    </source>
</reference>
<name>A0A3S1BAL2_9BACL</name>
<organism evidence="3 4">
    <name type="scientific">Paenibacillus zeisoli</name>
    <dbReference type="NCBI Taxonomy" id="2496267"/>
    <lineage>
        <taxon>Bacteria</taxon>
        <taxon>Bacillati</taxon>
        <taxon>Bacillota</taxon>
        <taxon>Bacilli</taxon>
        <taxon>Bacillales</taxon>
        <taxon>Paenibacillaceae</taxon>
        <taxon>Paenibacillus</taxon>
    </lineage>
</organism>
<dbReference type="OrthoDB" id="9769447at2"/>
<comment type="similarity">
    <text evidence="1">Belongs to the LDH2/MDH2 oxidoreductase family.</text>
</comment>